<dbReference type="InterPro" id="IPR036116">
    <property type="entry name" value="FN3_sf"/>
</dbReference>
<keyword evidence="2" id="KW-0677">Repeat</keyword>
<proteinExistence type="inferred from homology"/>
<dbReference type="Gene3D" id="2.60.40.10">
    <property type="entry name" value="Immunoglobulins"/>
    <property type="match status" value="1"/>
</dbReference>
<dbReference type="InterPro" id="IPR011024">
    <property type="entry name" value="G_crystallin-like"/>
</dbReference>
<protein>
    <submittedName>
        <fullName evidence="6">Fibronectin type III domain-containing protein</fullName>
    </submittedName>
</protein>
<evidence type="ECO:0000256" key="2">
    <source>
        <dbReference type="ARBA" id="ARBA00022737"/>
    </source>
</evidence>
<dbReference type="InterPro" id="IPR003961">
    <property type="entry name" value="FN3_dom"/>
</dbReference>
<feature type="domain" description="Fibronectin type-III" evidence="4">
    <location>
        <begin position="668"/>
        <end position="755"/>
    </location>
</feature>
<evidence type="ECO:0000256" key="1">
    <source>
        <dbReference type="ARBA" id="ARBA00009646"/>
    </source>
</evidence>
<dbReference type="InterPro" id="IPR008979">
    <property type="entry name" value="Galactose-bd-like_sf"/>
</dbReference>
<comment type="caution">
    <text evidence="6">The sequence shown here is derived from an EMBL/GenBank/DDBJ whole genome shotgun (WGS) entry which is preliminary data.</text>
</comment>
<dbReference type="RefSeq" id="WP_305990163.1">
    <property type="nucleotide sequence ID" value="NZ_JAVAMP010000001.1"/>
</dbReference>
<evidence type="ECO:0000313" key="7">
    <source>
        <dbReference type="Proteomes" id="UP001231941"/>
    </source>
</evidence>
<dbReference type="Gene3D" id="2.60.20.10">
    <property type="entry name" value="Crystallins"/>
    <property type="match status" value="4"/>
</dbReference>
<feature type="region of interest" description="Disordered" evidence="3">
    <location>
        <begin position="1246"/>
        <end position="1295"/>
    </location>
</feature>
<evidence type="ECO:0000313" key="6">
    <source>
        <dbReference type="EMBL" id="MDP5272860.1"/>
    </source>
</evidence>
<accession>A0ABT9IU24</accession>
<comment type="similarity">
    <text evidence="1">Belongs to the beta/gamma-crystallin family.</text>
</comment>
<evidence type="ECO:0000259" key="5">
    <source>
        <dbReference type="PROSITE" id="PS50915"/>
    </source>
</evidence>
<dbReference type="Proteomes" id="UP001231941">
    <property type="component" value="Unassembled WGS sequence"/>
</dbReference>
<evidence type="ECO:0000259" key="4">
    <source>
        <dbReference type="PROSITE" id="PS50853"/>
    </source>
</evidence>
<dbReference type="PROSITE" id="PS50915">
    <property type="entry name" value="CRYSTALLIN_BETA_GAMMA"/>
    <property type="match status" value="2"/>
</dbReference>
<dbReference type="SUPFAM" id="SSF49265">
    <property type="entry name" value="Fibronectin type III"/>
    <property type="match status" value="1"/>
</dbReference>
<reference evidence="6 7" key="1">
    <citation type="submission" date="2023-08" db="EMBL/GenBank/DDBJ databases">
        <authorList>
            <person name="Park J.-S."/>
        </authorList>
    </citation>
    <scope>NUCLEOTIDE SEQUENCE [LARGE SCALE GENOMIC DNA]</scope>
    <source>
        <strain evidence="6 7">2205SS18-9</strain>
    </source>
</reference>
<evidence type="ECO:0000256" key="3">
    <source>
        <dbReference type="SAM" id="MobiDB-lite"/>
    </source>
</evidence>
<feature type="compositionally biased region" description="Acidic residues" evidence="3">
    <location>
        <begin position="1246"/>
        <end position="1294"/>
    </location>
</feature>
<dbReference type="SUPFAM" id="SSF49785">
    <property type="entry name" value="Galactose-binding domain-like"/>
    <property type="match status" value="1"/>
</dbReference>
<feature type="domain" description="Beta/gamma crystallin 'Greek key'" evidence="5">
    <location>
        <begin position="854"/>
        <end position="896"/>
    </location>
</feature>
<dbReference type="SUPFAM" id="SSF49695">
    <property type="entry name" value="gamma-Crystallin-like"/>
    <property type="match status" value="4"/>
</dbReference>
<keyword evidence="7" id="KW-1185">Reference proteome</keyword>
<dbReference type="InterPro" id="IPR013783">
    <property type="entry name" value="Ig-like_fold"/>
</dbReference>
<name>A0ABT9IU24_9BACL</name>
<feature type="domain" description="Beta/gamma crystallin 'Greek key'" evidence="5">
    <location>
        <begin position="1031"/>
        <end position="1073"/>
    </location>
</feature>
<dbReference type="EMBL" id="JAVAMP010000001">
    <property type="protein sequence ID" value="MDP5272860.1"/>
    <property type="molecule type" value="Genomic_DNA"/>
</dbReference>
<dbReference type="Gene3D" id="2.60.120.260">
    <property type="entry name" value="Galactose-binding domain-like"/>
    <property type="match status" value="2"/>
</dbReference>
<gene>
    <name evidence="6" type="ORF">Q5Y73_01950</name>
</gene>
<organism evidence="6 7">
    <name type="scientific">Chengkuizengella axinellae</name>
    <dbReference type="NCBI Taxonomy" id="3064388"/>
    <lineage>
        <taxon>Bacteria</taxon>
        <taxon>Bacillati</taxon>
        <taxon>Bacillota</taxon>
        <taxon>Bacilli</taxon>
        <taxon>Bacillales</taxon>
        <taxon>Paenibacillaceae</taxon>
        <taxon>Chengkuizengella</taxon>
    </lineage>
</organism>
<dbReference type="PROSITE" id="PS50853">
    <property type="entry name" value="FN3"/>
    <property type="match status" value="1"/>
</dbReference>
<sequence>MHKFLKVANMNRKRLISVFSIFAILFSIFPFYTNGNEIIQYDDYTQVIIFEPAPVDAARLEELIPLDAYESGLPPIVSDNRIVEGDLPDYLPLEIPNVQLNFSIMSNIFLNTEEQLGGSENPVLAYIVDDFIYSPDTSYIIQGEDSELPNYEKPGDDDFTYYDDANMPKAAVNSNGTVVEIHRAKNKDDLYWNLGKIQGDTVDWYTWNGDKGRAQGVKYDTGSRPDVVFLNDDTFLEVHHDYVFGAGNKLYYSIGKVDGEDIDWILKGKKLNVEGERPSIAVDDSGKIVVFFSDENTFGRDVIKYNVGKLNNAGNDINWLQKNKSTNQQGKNVSVTMTPDGTIIEAHNDLSETDLHYSIGYLTDDNLMYWDLKGKKYDTGKYPSVAVTSDGTVIETHRGKNDKDVYTKVGKLKGSKIEGFTNGSKFYRSGRQPFITLIDDGRMLQLHKHASKNKAYYAINSLTTDTGSVTVLIDAESKIAEGSKLQLNSQWRLISDQLYSDGEGTTIGWSEAVWQGIEEQESYQFAKSTGVTWTVGGEISFGKKLADVFGLGSLSASFSRAWSDELTETFGNSITISERYIKNHDYKPEPGIPSVGGVYQLNRKFTIIPEQNLQLLIDALESNAGVDLSNDAAYVNPTFTYVDSALKGIVRRMPDPFRPAGTDYELFVPWGVTLTPMPEESLMEISWEPIEDENVIGYAVYRDGKYIGMTSNVEDTTFIDGSIVPGREYTYSVVSYTSKLLYPGSPEQGVYVSQPSQAITGVIPVNPVDLEMISSSPHTFSIVDEGQYHINTYYKVYFEDGKENQETFEVYDNEFEDTRALTGTGTYSVSKVAIDGEHEYESEPSSNYSVPRENGVYLFEDTDYGGEWVRLDEGEYPYLPDVGFEDDVLSSVKVIGDYRVRLYPDRDFGDVDHARMLFGNDKNLGNDMGDNVVSSVKVDRADEGVYFFREEQYMGKYKFYAEGEYQDLPTSTYSSIRVMGDYAAEVFENTNFEGQSTTIFYRDQTLSDEQFDGGASLDNTIDSLKVRKLEEGVYLFEEPDYKGDWIKLDIGDYRSLDSIGITYRALTSIKIVGDYEVSLYKYENFNHDIGQTYLTSNPHLGEENKVIREDGSLVNELDSTFNSAKIKPLDEGVYLFRYSNSQSGEWVELGEGEYPVLSDITLTNGFHYEAFNNISDSDAEEIGLYTTIDGDNRLSSIKIVGDYTATLYEHDNFEGVSQTFTENDTYFTDDLISNDTTSSVLIIQGEDEQQNENPVVEEDNQPAIEEEVVDESSDEENSMPDTEEVVDNSDDSNLESDLNLIQSPNDFLNWNVQNGLIVEETQISNPFGEGTVQNLIPQEVNKGVQQTMDVNPEGKLFSFGIWLKADQDHEAQLKIQNRDNSDSRATKVEVTTNWQYYKITLDEPLDLSQDGDEGVTVVLWPGAYNGTTDSVYAWGASLSEMNLIQSPNDFLDWKVNNGLVVEETDVNAPFGEETVQKLIQHELNKAVQQTVEVSPEGKIYTFGVWLKADQNHEAQIKIQNRDNSDSIAEKVDITTEWQYYKITLDEPLDLSQNGDQGVTVVLWPGTYNGTIESVYAWGAVLVEM</sequence>
<dbReference type="InterPro" id="IPR001064">
    <property type="entry name" value="Beta/gamma_crystallin"/>
</dbReference>
<dbReference type="CDD" id="cd00063">
    <property type="entry name" value="FN3"/>
    <property type="match status" value="1"/>
</dbReference>